<dbReference type="SUPFAM" id="SSF53223">
    <property type="entry name" value="Aminoacid dehydrogenase-like, N-terminal domain"/>
    <property type="match status" value="1"/>
</dbReference>
<evidence type="ECO:0000259" key="6">
    <source>
        <dbReference type="Pfam" id="PF21076"/>
    </source>
</evidence>
<evidence type="ECO:0000256" key="2">
    <source>
        <dbReference type="SAM" id="Coils"/>
    </source>
</evidence>
<dbReference type="GO" id="GO:0004352">
    <property type="term" value="F:glutamate dehydrogenase (NAD+) activity"/>
    <property type="evidence" value="ECO:0007669"/>
    <property type="project" value="InterPro"/>
</dbReference>
<dbReference type="PANTHER" id="PTHR43403">
    <property type="entry name" value="NAD-SPECIFIC GLUTAMATE DEHYDROGENASE"/>
    <property type="match status" value="1"/>
</dbReference>
<dbReference type="Pfam" id="PF21074">
    <property type="entry name" value="GDH_C"/>
    <property type="match status" value="1"/>
</dbReference>
<dbReference type="GO" id="GO:0006538">
    <property type="term" value="P:L-glutamate catabolic process"/>
    <property type="evidence" value="ECO:0007669"/>
    <property type="project" value="InterPro"/>
</dbReference>
<evidence type="ECO:0000313" key="9">
    <source>
        <dbReference type="Proteomes" id="UP000033562"/>
    </source>
</evidence>
<accession>A0A0F3NLY9</accession>
<dbReference type="Pfam" id="PF21079">
    <property type="entry name" value="GDH_HM2"/>
    <property type="match status" value="1"/>
</dbReference>
<dbReference type="EMBL" id="LANX01000001">
    <property type="protein sequence ID" value="KJV68717.1"/>
    <property type="molecule type" value="Genomic_DNA"/>
</dbReference>
<dbReference type="InterPro" id="IPR036291">
    <property type="entry name" value="NAD(P)-bd_dom_sf"/>
</dbReference>
<dbReference type="Gene3D" id="3.40.50.720">
    <property type="entry name" value="NAD(P)-binding Rossmann-like Domain"/>
    <property type="match status" value="1"/>
</dbReference>
<feature type="domain" description="NAD-glutamate dehydrogenase N-terminal ACT1" evidence="5">
    <location>
        <begin position="34"/>
        <end position="165"/>
    </location>
</feature>
<feature type="domain" description="NAD-glutamate dehydrogenase catalytic" evidence="3">
    <location>
        <begin position="695"/>
        <end position="1182"/>
    </location>
</feature>
<dbReference type="STRING" id="1359163.NLO413_0078"/>
<dbReference type="InterPro" id="IPR049062">
    <property type="entry name" value="NAD_Glu_DH_ACT2"/>
</dbReference>
<feature type="coiled-coil region" evidence="2">
    <location>
        <begin position="1386"/>
        <end position="1413"/>
    </location>
</feature>
<dbReference type="PANTHER" id="PTHR43403:SF1">
    <property type="entry name" value="NAD-SPECIFIC GLUTAMATE DEHYDROGENASE"/>
    <property type="match status" value="1"/>
</dbReference>
<name>A0A0F3NLY9_9RICK</name>
<proteinExistence type="predicted"/>
<dbReference type="InterPro" id="IPR048381">
    <property type="entry name" value="GDH_C"/>
</dbReference>
<dbReference type="Pfam" id="PF21076">
    <property type="entry name" value="GDH_ACT2"/>
    <property type="match status" value="1"/>
</dbReference>
<dbReference type="Proteomes" id="UP000033562">
    <property type="component" value="Unassembled WGS sequence"/>
</dbReference>
<evidence type="ECO:0000259" key="7">
    <source>
        <dbReference type="Pfam" id="PF21077"/>
    </source>
</evidence>
<comment type="caution">
    <text evidence="8">The sequence shown here is derived from an EMBL/GenBank/DDBJ whole genome shotgun (WGS) entry which is preliminary data.</text>
</comment>
<keyword evidence="2" id="KW-0175">Coiled coil</keyword>
<dbReference type="InterPro" id="IPR007780">
    <property type="entry name" value="NAD_Glu_DH_bac"/>
</dbReference>
<evidence type="ECO:0000259" key="3">
    <source>
        <dbReference type="Pfam" id="PF05088"/>
    </source>
</evidence>
<feature type="domain" description="NAD-glutamate dehydrogenase ACT3" evidence="7">
    <location>
        <begin position="523"/>
        <end position="593"/>
    </location>
</feature>
<keyword evidence="9" id="KW-1185">Reference proteome</keyword>
<dbReference type="GO" id="GO:0004069">
    <property type="term" value="F:L-aspartate:2-oxoglutarate aminotransferase activity"/>
    <property type="evidence" value="ECO:0007669"/>
    <property type="project" value="InterPro"/>
</dbReference>
<evidence type="ECO:0000313" key="8">
    <source>
        <dbReference type="EMBL" id="KJV68717.1"/>
    </source>
</evidence>
<evidence type="ECO:0000259" key="4">
    <source>
        <dbReference type="Pfam" id="PF21074"/>
    </source>
</evidence>
<keyword evidence="1" id="KW-0560">Oxidoreductase</keyword>
<dbReference type="Pfam" id="PF21075">
    <property type="entry name" value="GDH_ACT1"/>
    <property type="match status" value="1"/>
</dbReference>
<dbReference type="RefSeq" id="WP_045808585.1">
    <property type="nucleotide sequence ID" value="NZ_LANX01000001.1"/>
</dbReference>
<evidence type="ECO:0000259" key="5">
    <source>
        <dbReference type="Pfam" id="PF21075"/>
    </source>
</evidence>
<dbReference type="InterPro" id="IPR024727">
    <property type="entry name" value="NAD_Glu_DH_N_ACT1"/>
</dbReference>
<dbReference type="InterPro" id="IPR046346">
    <property type="entry name" value="Aminoacid_DH-like_N_sf"/>
</dbReference>
<dbReference type="OrthoDB" id="9758052at2"/>
<dbReference type="PATRIC" id="fig|1359163.3.peg.76"/>
<feature type="domain" description="NAD-glutamate dehydrogenase ACT2" evidence="6">
    <location>
        <begin position="382"/>
        <end position="471"/>
    </location>
</feature>
<dbReference type="InterPro" id="IPR049064">
    <property type="entry name" value="NAD_Glu_DH_ACT3"/>
</dbReference>
<organism evidence="8 9">
    <name type="scientific">Candidatus Neoehrlichia procyonis str. RAC413</name>
    <dbReference type="NCBI Taxonomy" id="1359163"/>
    <lineage>
        <taxon>Bacteria</taxon>
        <taxon>Pseudomonadati</taxon>
        <taxon>Pseudomonadota</taxon>
        <taxon>Alphaproteobacteria</taxon>
        <taxon>Rickettsiales</taxon>
        <taxon>Anaplasmataceae</taxon>
        <taxon>Candidatus Neoehrlichia</taxon>
    </lineage>
</organism>
<reference evidence="8 9" key="1">
    <citation type="submission" date="2015-02" db="EMBL/GenBank/DDBJ databases">
        <title>Genome Sequencing of Rickettsiales.</title>
        <authorList>
            <person name="Daugherty S.C."/>
            <person name="Su Q."/>
            <person name="Abolude K."/>
            <person name="Beier-Sexton M."/>
            <person name="Carlyon J.A."/>
            <person name="Carter R."/>
            <person name="Day N.P."/>
            <person name="Dumler S.J."/>
            <person name="Dyachenko V."/>
            <person name="Godinez A."/>
            <person name="Kurtti T.J."/>
            <person name="Lichay M."/>
            <person name="Mullins K.E."/>
            <person name="Ott S."/>
            <person name="Pappas-Brown V."/>
            <person name="Paris D.H."/>
            <person name="Patel P."/>
            <person name="Richards A.L."/>
            <person name="Sadzewicz L."/>
            <person name="Sears K."/>
            <person name="Seidman D."/>
            <person name="Sengamalay N."/>
            <person name="Stenos J."/>
            <person name="Tallon L.J."/>
            <person name="Vincent G."/>
            <person name="Fraser C.M."/>
            <person name="Munderloh U."/>
            <person name="Dunning-Hotopp J.C."/>
        </authorList>
    </citation>
    <scope>NUCLEOTIDE SEQUENCE [LARGE SCALE GENOMIC DNA]</scope>
    <source>
        <strain evidence="8 9">RAC413</strain>
    </source>
</reference>
<dbReference type="Pfam" id="PF21078">
    <property type="entry name" value="GDH_HM3"/>
    <property type="match status" value="1"/>
</dbReference>
<dbReference type="Pfam" id="PF21077">
    <property type="entry name" value="GDH_ACT3"/>
    <property type="match status" value="1"/>
</dbReference>
<dbReference type="InterPro" id="IPR028971">
    <property type="entry name" value="NAD-GDH_cat"/>
</dbReference>
<dbReference type="PIRSF" id="PIRSF036761">
    <property type="entry name" value="GDH_Mll4104"/>
    <property type="match status" value="1"/>
</dbReference>
<sequence length="1590" mass="182615">MYINNYGFNNKVIDSILLSLEQDKGNKNNLLKNFIKKFYNFSYSSDVKLSSKFLLYLAQDLLNFISKRTLNESKVKIFNINNKDIIQENLTIIETVTNNLPFIIDSINITLKKHNLSIYHCTNAVLNIERSNNTIVNILQTQPYANDTTNESVAYFIVNNIDENTQVILKSDIEKTLKAVNHCVKDWHLMLNRLNTILNNLKINNSHQEICKFLEWAQSDNFVFLGYEEYIENNGKLVINNSSNLGLQRINVTAQVNKDISDSKNHLYIMQSDIISNVHRHEYMICIGIRTFNNGVLQKEECFYGFFASVVSFQDATHIPIIREKIKAVELKSGFIQKGHNNKALVAILQRFSREELFQFSVEELFQISMGILFLSSNPKVKLFLRRDMNNSFINCIIFIPKNLASTELATKISIILENMLLGKVVIQYYSMCNESDLVKLQFMLKTSNNSSNISEQEIETQIIESTKKWEDRLYNALQSKLNYDFSPYLNAFPISYQEYFDPESAYHDIVKINTALQNNTSEVDLYLTENNNHYQLKIYIPEQKNLKFSQVFNIVKKMGVNILLHYSYNIVIQSNSICLHHFILSHTKASFNYNSIKQQFEITLKKIFSKEIENDLFNNLVISANLNWKEVLLIRALSGYLKQISFSYSQSYIRKIVIKYPNIIYLFIRLFEARFDPALNVSRKEHEAAIKEKIDQLLTTVIDIIHDYILRCIYSLILAILRTNYYQGNKSYLSIKISSDKVPNIPLPCPFREIYVYSSLFEAIHLRGGKVARGGIRWSDRTEDFRTEILGLMKAQMTKNSVIVPVGSKGGFILKNSIKDKPLIEHAVECYKNILRGILDITDNIIDDNYVTPKNVIKYDEYDPYLVVAADKGTASFSDYANQISQEYNFWLGDAFASGGSIGFDHKKMGITAKGAWVAANRHFWAINKNIQEETFTVIGIGDMSGDVFGNGMLLSNKICLLGAFNHLYIFIDPSPNPETSFLERKRLFLMHGSSWKDYNKSLISKGGGIFCRKSKSITLTPEMKKCLHINTDQKEISPDTLIAYLLKAPVDMIWNGGIGTYIKSSKESNAVVADKANDNLRVNGCDVKASMIIEGGNLGCTQLGRIEYSNTGGKINTDFIDNAGGVICSDFETNIKICLELAIKDKFISLDKRNAILDSMMDDIPTIVLNNHSQLETKALMLECIQSQDRIEQHHKLLQHLEKVKMLDRNIEFLPSDEEIAKMSSEMRGFNAPQIAVLIAYTRMSIKNEIMASNLLQHSASFINLYESLYLLSYFPLYIRNNFEKYIKQHILKKEILATCISNDIVNRMGCVFVHHIKSMGITVDNIVRAYVIITYIYNLRKIWAELDKIDSSIPINSYVTIIREVQKFIGQAAFWFFRNLHKFVDIEKRLDDLSSKIILLEKNMENILCDTLETDNNNTLSNIPNDISCNIIKKINSLKFLISGLDIIYLADNTNIPIVIVGKIYFHLRSVLNFNHIRELALQMDSNSSYWQRIAIRNLLDDLSDYQSIITSNIIKHIEPLIASTDQNNIEATVANSITSWCVKHQNKLNRYYSFLNEINTTQLELSKLMLIIKSLSVFTLEKDYSV</sequence>
<protein>
    <submittedName>
        <fullName evidence="8">Glutamate/Leucine/Phenylalanine/Valine dehydrogenase family protein</fullName>
    </submittedName>
</protein>
<feature type="domain" description="NAD-specific glutamate dehydrogenase C-terminal" evidence="4">
    <location>
        <begin position="1230"/>
        <end position="1579"/>
    </location>
</feature>
<gene>
    <name evidence="8" type="ORF">NLO413_0078</name>
</gene>
<dbReference type="Pfam" id="PF21073">
    <property type="entry name" value="GDH_HM1"/>
    <property type="match status" value="1"/>
</dbReference>
<dbReference type="Pfam" id="PF05088">
    <property type="entry name" value="Bac_GDH_CD"/>
    <property type="match status" value="1"/>
</dbReference>
<evidence type="ECO:0000256" key="1">
    <source>
        <dbReference type="ARBA" id="ARBA00023002"/>
    </source>
</evidence>
<dbReference type="InterPro" id="IPR049058">
    <property type="entry name" value="NAD_Glu_DH_HM2"/>
</dbReference>
<dbReference type="InterPro" id="IPR049059">
    <property type="entry name" value="NAD_Glu_DH_HM1"/>
</dbReference>
<dbReference type="SUPFAM" id="SSF51735">
    <property type="entry name" value="NAD(P)-binding Rossmann-fold domains"/>
    <property type="match status" value="1"/>
</dbReference>
<dbReference type="InterPro" id="IPR049056">
    <property type="entry name" value="NAD_Glu_DH_HM3"/>
</dbReference>